<comment type="subunit">
    <text evidence="4">Interacts with HscA and stimulates its ATPase activity.</text>
</comment>
<proteinExistence type="inferred from homology"/>
<protein>
    <recommendedName>
        <fullName evidence="4">Co-chaperone protein HscB homolog</fullName>
    </recommendedName>
</protein>
<dbReference type="Proteomes" id="UP000184268">
    <property type="component" value="Unassembled WGS sequence"/>
</dbReference>
<comment type="function">
    <text evidence="3 4">Co-chaperone involved in the maturation of iron-sulfur cluster-containing proteins. Seems to help targeting proteins to be folded toward HscA.</text>
</comment>
<dbReference type="GO" id="GO:1990230">
    <property type="term" value="C:iron-sulfur cluster transfer complex"/>
    <property type="evidence" value="ECO:0007669"/>
    <property type="project" value="TreeGrafter"/>
</dbReference>
<dbReference type="NCBIfam" id="NF003449">
    <property type="entry name" value="PRK05014.1"/>
    <property type="match status" value="1"/>
</dbReference>
<dbReference type="PANTHER" id="PTHR14021:SF15">
    <property type="entry name" value="IRON-SULFUR CLUSTER CO-CHAPERONE PROTEIN HSCB"/>
    <property type="match status" value="1"/>
</dbReference>
<evidence type="ECO:0000256" key="2">
    <source>
        <dbReference type="ARBA" id="ARBA00023186"/>
    </source>
</evidence>
<comment type="similarity">
    <text evidence="1 4">Belongs to the HscB family.</text>
</comment>
<dbReference type="InterPro" id="IPR004640">
    <property type="entry name" value="HscB"/>
</dbReference>
<dbReference type="GO" id="GO:0051087">
    <property type="term" value="F:protein-folding chaperone binding"/>
    <property type="evidence" value="ECO:0007669"/>
    <property type="project" value="InterPro"/>
</dbReference>
<dbReference type="HAMAP" id="MF_00682">
    <property type="entry name" value="HscB"/>
    <property type="match status" value="1"/>
</dbReference>
<feature type="domain" description="J" evidence="5">
    <location>
        <begin position="2"/>
        <end position="74"/>
    </location>
</feature>
<dbReference type="RefSeq" id="WP_067662957.1">
    <property type="nucleotide sequence ID" value="NZ_FQXG01000002.1"/>
</dbReference>
<evidence type="ECO:0000313" key="6">
    <source>
        <dbReference type="EMBL" id="SHH33571.1"/>
    </source>
</evidence>
<dbReference type="Gene3D" id="1.20.1280.20">
    <property type="entry name" value="HscB, C-terminal domain"/>
    <property type="match status" value="1"/>
</dbReference>
<dbReference type="NCBIfam" id="TIGR00714">
    <property type="entry name" value="hscB"/>
    <property type="match status" value="1"/>
</dbReference>
<sequence>MNYFELFALPQGFELDGAALASRYRELQRAVHPDKFAAASDRERMLAVHKTAEINDAFETLKSPLSRAEYLLRLNGIELRGETATVKDPLFLMQQMEWREALAELPGNADPMEGAMALEREFVDLRKTMLAELASHLDGANWPQAADTLRKLKFVDKLEQELSLLEEQWEL</sequence>
<dbReference type="Pfam" id="PF07743">
    <property type="entry name" value="HSCB_C"/>
    <property type="match status" value="1"/>
</dbReference>
<evidence type="ECO:0000259" key="5">
    <source>
        <dbReference type="PROSITE" id="PS50076"/>
    </source>
</evidence>
<dbReference type="GO" id="GO:0006457">
    <property type="term" value="P:protein folding"/>
    <property type="evidence" value="ECO:0007669"/>
    <property type="project" value="UniProtKB-UniRule"/>
</dbReference>
<accession>A0A1M5S503</accession>
<dbReference type="GO" id="GO:0051259">
    <property type="term" value="P:protein complex oligomerization"/>
    <property type="evidence" value="ECO:0007669"/>
    <property type="project" value="InterPro"/>
</dbReference>
<name>A0A1M5S503_9GAMM</name>
<dbReference type="STRING" id="299255.SAMN02745129_1871"/>
<dbReference type="AlphaFoldDB" id="A0A1M5S503"/>
<dbReference type="SUPFAM" id="SSF47144">
    <property type="entry name" value="HSC20 (HSCB), C-terminal oligomerisation domain"/>
    <property type="match status" value="1"/>
</dbReference>
<dbReference type="SMART" id="SM00271">
    <property type="entry name" value="DnaJ"/>
    <property type="match status" value="1"/>
</dbReference>
<dbReference type="PANTHER" id="PTHR14021">
    <property type="entry name" value="IRON-SULFUR CLUSTER CO-CHAPERONE PROTEIN HSCB"/>
    <property type="match status" value="1"/>
</dbReference>
<dbReference type="OrthoDB" id="287587at2"/>
<dbReference type="InterPro" id="IPR036869">
    <property type="entry name" value="J_dom_sf"/>
</dbReference>
<dbReference type="Gene3D" id="1.10.287.110">
    <property type="entry name" value="DnaJ domain"/>
    <property type="match status" value="1"/>
</dbReference>
<dbReference type="SUPFAM" id="SSF46565">
    <property type="entry name" value="Chaperone J-domain"/>
    <property type="match status" value="1"/>
</dbReference>
<dbReference type="GO" id="GO:0001671">
    <property type="term" value="F:ATPase activator activity"/>
    <property type="evidence" value="ECO:0007669"/>
    <property type="project" value="InterPro"/>
</dbReference>
<evidence type="ECO:0000313" key="7">
    <source>
        <dbReference type="Proteomes" id="UP000184268"/>
    </source>
</evidence>
<evidence type="ECO:0000256" key="3">
    <source>
        <dbReference type="ARBA" id="ARBA00025596"/>
    </source>
</evidence>
<dbReference type="CDD" id="cd06257">
    <property type="entry name" value="DnaJ"/>
    <property type="match status" value="1"/>
</dbReference>
<keyword evidence="7" id="KW-1185">Reference proteome</keyword>
<dbReference type="InterPro" id="IPR009073">
    <property type="entry name" value="HscB_oligo_C"/>
</dbReference>
<organism evidence="6 7">
    <name type="scientific">Ferrimonas marina</name>
    <dbReference type="NCBI Taxonomy" id="299255"/>
    <lineage>
        <taxon>Bacteria</taxon>
        <taxon>Pseudomonadati</taxon>
        <taxon>Pseudomonadota</taxon>
        <taxon>Gammaproteobacteria</taxon>
        <taxon>Alteromonadales</taxon>
        <taxon>Ferrimonadaceae</taxon>
        <taxon>Ferrimonas</taxon>
    </lineage>
</organism>
<dbReference type="InterPro" id="IPR001623">
    <property type="entry name" value="DnaJ_domain"/>
</dbReference>
<dbReference type="EMBL" id="FQXG01000002">
    <property type="protein sequence ID" value="SHH33571.1"/>
    <property type="molecule type" value="Genomic_DNA"/>
</dbReference>
<reference evidence="6 7" key="1">
    <citation type="submission" date="2016-11" db="EMBL/GenBank/DDBJ databases">
        <authorList>
            <person name="Jaros S."/>
            <person name="Januszkiewicz K."/>
            <person name="Wedrychowicz H."/>
        </authorList>
    </citation>
    <scope>NUCLEOTIDE SEQUENCE [LARGE SCALE GENOMIC DNA]</scope>
    <source>
        <strain evidence="6 7">DSM 16917</strain>
    </source>
</reference>
<dbReference type="InterPro" id="IPR036386">
    <property type="entry name" value="HscB_C_sf"/>
</dbReference>
<evidence type="ECO:0000256" key="1">
    <source>
        <dbReference type="ARBA" id="ARBA00010476"/>
    </source>
</evidence>
<gene>
    <name evidence="4" type="primary">hscB</name>
    <name evidence="6" type="ORF">SAMN02745129_1871</name>
</gene>
<evidence type="ECO:0000256" key="4">
    <source>
        <dbReference type="HAMAP-Rule" id="MF_00682"/>
    </source>
</evidence>
<keyword evidence="2 4" id="KW-0143">Chaperone</keyword>
<dbReference type="PROSITE" id="PS50076">
    <property type="entry name" value="DNAJ_2"/>
    <property type="match status" value="1"/>
</dbReference>
<dbReference type="GO" id="GO:0044571">
    <property type="term" value="P:[2Fe-2S] cluster assembly"/>
    <property type="evidence" value="ECO:0007669"/>
    <property type="project" value="InterPro"/>
</dbReference>